<evidence type="ECO:0000256" key="1">
    <source>
        <dbReference type="SAM" id="MobiDB-lite"/>
    </source>
</evidence>
<evidence type="ECO:0000313" key="3">
    <source>
        <dbReference type="Proteomes" id="UP001159405"/>
    </source>
</evidence>
<dbReference type="EMBL" id="CALNXK010000020">
    <property type="protein sequence ID" value="CAH3107626.1"/>
    <property type="molecule type" value="Genomic_DNA"/>
</dbReference>
<proteinExistence type="predicted"/>
<organism evidence="2 3">
    <name type="scientific">Porites lobata</name>
    <dbReference type="NCBI Taxonomy" id="104759"/>
    <lineage>
        <taxon>Eukaryota</taxon>
        <taxon>Metazoa</taxon>
        <taxon>Cnidaria</taxon>
        <taxon>Anthozoa</taxon>
        <taxon>Hexacorallia</taxon>
        <taxon>Scleractinia</taxon>
        <taxon>Fungiina</taxon>
        <taxon>Poritidae</taxon>
        <taxon>Porites</taxon>
    </lineage>
</organism>
<accession>A0ABN8NFR8</accession>
<feature type="compositionally biased region" description="Low complexity" evidence="1">
    <location>
        <begin position="1"/>
        <end position="10"/>
    </location>
</feature>
<evidence type="ECO:0000313" key="2">
    <source>
        <dbReference type="EMBL" id="CAH3107626.1"/>
    </source>
</evidence>
<protein>
    <submittedName>
        <fullName evidence="2">Uncharacterized protein</fullName>
    </submittedName>
</protein>
<dbReference type="Proteomes" id="UP001159405">
    <property type="component" value="Unassembled WGS sequence"/>
</dbReference>
<name>A0ABN8NFR8_9CNID</name>
<gene>
    <name evidence="2" type="ORF">PLOB_00016776</name>
</gene>
<comment type="caution">
    <text evidence="2">The sequence shown here is derived from an EMBL/GenBank/DDBJ whole genome shotgun (WGS) entry which is preliminary data.</text>
</comment>
<sequence length="139" mass="15401">MSSHSGCRSGSGHKKIFAKNSAKLQSRRKTRKRIFQLNDDDDDDDDDDELYSCKMEKQLRSLAAFLGECSRIVSQVLDSSDSSSNGNMTLARNSSDCFESFSPLNNQIAGEQPALFQVQSNELDLCFKAVDTDGYILAS</sequence>
<reference evidence="2 3" key="1">
    <citation type="submission" date="2022-05" db="EMBL/GenBank/DDBJ databases">
        <authorList>
            <consortium name="Genoscope - CEA"/>
            <person name="William W."/>
        </authorList>
    </citation>
    <scope>NUCLEOTIDE SEQUENCE [LARGE SCALE GENOMIC DNA]</scope>
</reference>
<feature type="region of interest" description="Disordered" evidence="1">
    <location>
        <begin position="1"/>
        <end position="47"/>
    </location>
</feature>
<feature type="compositionally biased region" description="Basic residues" evidence="1">
    <location>
        <begin position="25"/>
        <end position="34"/>
    </location>
</feature>
<feature type="compositionally biased region" description="Acidic residues" evidence="1">
    <location>
        <begin position="38"/>
        <end position="47"/>
    </location>
</feature>
<keyword evidence="3" id="KW-1185">Reference proteome</keyword>